<evidence type="ECO:0000313" key="2">
    <source>
        <dbReference type="EMBL" id="OAD78436.1"/>
    </source>
</evidence>
<name>A0A167PS23_PHYB8</name>
<dbReference type="PANTHER" id="PTHR35871">
    <property type="entry name" value="EXPRESSED PROTEIN"/>
    <property type="match status" value="1"/>
</dbReference>
<dbReference type="EMBL" id="KV440997">
    <property type="protein sequence ID" value="OAD68010.1"/>
    <property type="molecule type" value="Genomic_DNA"/>
</dbReference>
<reference evidence="3" key="2">
    <citation type="submission" date="2015-06" db="EMBL/GenBank/DDBJ databases">
        <title>Expansion of signal transduction pathways in fungi by whole-genome duplication.</title>
        <authorList>
            <consortium name="DOE Joint Genome Institute"/>
            <person name="Corrochano L.M."/>
            <person name="Kuo A."/>
            <person name="Marcet-Houben M."/>
            <person name="Polaino S."/>
            <person name="Salamov A."/>
            <person name="Villalobos J.M."/>
            <person name="Alvarez M.I."/>
            <person name="Avalos J."/>
            <person name="Benito E.P."/>
            <person name="Benoit I."/>
            <person name="Burger G."/>
            <person name="Camino L.P."/>
            <person name="Canovas D."/>
            <person name="Cerda-Olmedo E."/>
            <person name="Cheng J.-F."/>
            <person name="Dominguez A."/>
            <person name="Elias M."/>
            <person name="Eslava A.P."/>
            <person name="Glaser F."/>
            <person name="Grimwood J."/>
            <person name="Gutierrez G."/>
            <person name="Heitman J."/>
            <person name="Henrissat B."/>
            <person name="Iturriaga E.A."/>
            <person name="Lang B.F."/>
            <person name="Lavin J.L."/>
            <person name="Lee S."/>
            <person name="Li W."/>
            <person name="Lindquist E."/>
            <person name="Lopez-Garcia S."/>
            <person name="Luque E.M."/>
            <person name="Marcos A.T."/>
            <person name="Martin J."/>
            <person name="McCluskey K."/>
            <person name="Medina H.R."/>
            <person name="Miralles-Duran A."/>
            <person name="Miyazaki A."/>
            <person name="Munoz-Torres E."/>
            <person name="Oguiza J.A."/>
            <person name="Ohm R."/>
            <person name="Olmedo M."/>
            <person name="Orejas M."/>
            <person name="Ortiz-Castellanos L."/>
            <person name="Pisabarro A.G."/>
            <person name="Rodriguez-Romero J."/>
            <person name="Ruiz-Herrera J."/>
            <person name="Ruiz-Vazquez R."/>
            <person name="Sanz C."/>
            <person name="Schackwitz W."/>
            <person name="Schmutz J."/>
            <person name="Shahriari M."/>
            <person name="Shelest E."/>
            <person name="Silva-Franco F."/>
            <person name="Soanes D."/>
            <person name="Syed K."/>
            <person name="Tagua V.G."/>
            <person name="Talbot N.J."/>
            <person name="Thon M."/>
            <person name="De vries R.P."/>
            <person name="Wiebenga A."/>
            <person name="Yadav J.S."/>
            <person name="Braun E.L."/>
            <person name="Baker S."/>
            <person name="Garre V."/>
            <person name="Horwitz B."/>
            <person name="Torres-Martinez S."/>
            <person name="Idnurm A."/>
            <person name="Herrera-Estrella A."/>
            <person name="Gabaldon T."/>
            <person name="Grigoriev I.V."/>
        </authorList>
    </citation>
    <scope>NUCLEOTIDE SEQUENCE [LARGE SCALE GENOMIC DNA]</scope>
    <source>
        <strain evidence="3">NRRL 1555(-)</strain>
    </source>
</reference>
<keyword evidence="3" id="KW-1185">Reference proteome</keyword>
<dbReference type="Proteomes" id="UP000077315">
    <property type="component" value="Unassembled WGS sequence"/>
</dbReference>
<reference evidence="2" key="1">
    <citation type="submission" date="2015-06" db="EMBL/GenBank/DDBJ databases">
        <title>Expansion of signal transduction pathways in fungi by whole-genome duplication.</title>
        <authorList>
            <consortium name="DOE Joint Genome Institute"/>
            <person name="Corrochano L.M."/>
            <person name="Kuo A."/>
            <person name="Marcet-Houben M."/>
            <person name="Polaino S."/>
            <person name="Salamov A."/>
            <person name="Villalobos J.M."/>
            <person name="Alvarez M.I."/>
            <person name="Avalos J."/>
            <person name="Benito E.P."/>
            <person name="Benoit I."/>
            <person name="Burger G."/>
            <person name="Camino L.P."/>
            <person name="Canovas D."/>
            <person name="Cerda-Olmedo E."/>
            <person name="Cheng J.-F."/>
            <person name="Dominguez A."/>
            <person name="Elias M."/>
            <person name="Eslava A.P."/>
            <person name="Glaser F."/>
            <person name="Grimwood J."/>
            <person name="Gutierrez G."/>
            <person name="Heitman J."/>
            <person name="Henrissat B."/>
            <person name="Iturriaga E.A."/>
            <person name="Lang B.F."/>
            <person name="Lavin J.L."/>
            <person name="Lee S."/>
            <person name="Li W."/>
            <person name="Lindquist E."/>
            <person name="Lopez-Garcia S."/>
            <person name="Luque E.M."/>
            <person name="Marcos A.T."/>
            <person name="Martin J."/>
            <person name="Mccluskey K."/>
            <person name="Medina H.R."/>
            <person name="Miralles-Duran A."/>
            <person name="Miyazaki A."/>
            <person name="Munoz-Torres E."/>
            <person name="Oguiza J.A."/>
            <person name="Ohm R."/>
            <person name="Olmedo M."/>
            <person name="Orejas M."/>
            <person name="Ortiz-Castellanos L."/>
            <person name="Pisabarro A.G."/>
            <person name="Rodriguez-Romero J."/>
            <person name="Ruiz-Herrera J."/>
            <person name="Ruiz-Vazquez R."/>
            <person name="Sanz C."/>
            <person name="Schackwitz W."/>
            <person name="Schmutz J."/>
            <person name="Shahriari M."/>
            <person name="Shelest E."/>
            <person name="Silva-Franco F."/>
            <person name="Soanes D."/>
            <person name="Syed K."/>
            <person name="Tagua V.G."/>
            <person name="Talbot N.J."/>
            <person name="Thon M."/>
            <person name="De Vries R.P."/>
            <person name="Wiebenga A."/>
            <person name="Yadav J.S."/>
            <person name="Braun E.L."/>
            <person name="Baker S."/>
            <person name="Garre V."/>
            <person name="Horwitz B."/>
            <person name="Torres-Martinez S."/>
            <person name="Idnurm A."/>
            <person name="Herrera-Estrella A."/>
            <person name="Gabaldon T."/>
            <person name="Grigoriev I.V."/>
        </authorList>
    </citation>
    <scope>NUCLEOTIDE SEQUENCE [LARGE SCALE GENOMIC DNA]</scope>
    <source>
        <strain evidence="2">NRRL 1555</strain>
    </source>
</reference>
<dbReference type="AlphaFoldDB" id="A0A167PS23"/>
<dbReference type="STRING" id="763407.A0A167PS23"/>
<dbReference type="VEuPathDB" id="FungiDB:PHYBLDRAFT_107632"/>
<dbReference type="GeneID" id="28988913"/>
<dbReference type="GeneID" id="28989518"/>
<evidence type="ECO:0000313" key="1">
    <source>
        <dbReference type="EMBL" id="OAD68010.1"/>
    </source>
</evidence>
<accession>A0A167PS23</accession>
<protein>
    <recommendedName>
        <fullName evidence="4">DDE-1 domain-containing protein</fullName>
    </recommendedName>
</protein>
<dbReference type="RefSeq" id="XP_018286050.1">
    <property type="nucleotide sequence ID" value="XM_018428612.1"/>
</dbReference>
<gene>
    <name evidence="2" type="ORF">PHYBLDRAFT_107632</name>
    <name evidence="1" type="ORF">PHYBLDRAFT_118013</name>
</gene>
<dbReference type="PANTHER" id="PTHR35871:SF1">
    <property type="entry name" value="CXC1-LIKE CYSTEINE CLUSTER ASSOCIATED WITH KDZ TRANSPOSASES DOMAIN-CONTAINING PROTEIN"/>
    <property type="match status" value="1"/>
</dbReference>
<organism evidence="2 3">
    <name type="scientific">Phycomyces blakesleeanus (strain ATCC 8743b / DSM 1359 / FGSC 10004 / NBRC 33097 / NRRL 1555)</name>
    <dbReference type="NCBI Taxonomy" id="763407"/>
    <lineage>
        <taxon>Eukaryota</taxon>
        <taxon>Fungi</taxon>
        <taxon>Fungi incertae sedis</taxon>
        <taxon>Mucoromycota</taxon>
        <taxon>Mucoromycotina</taxon>
        <taxon>Mucoromycetes</taxon>
        <taxon>Mucorales</taxon>
        <taxon>Phycomycetaceae</taxon>
        <taxon>Phycomyces</taxon>
    </lineage>
</organism>
<evidence type="ECO:0008006" key="4">
    <source>
        <dbReference type="Google" id="ProtNLM"/>
    </source>
</evidence>
<evidence type="ECO:0000313" key="3">
    <source>
        <dbReference type="Proteomes" id="UP000077315"/>
    </source>
</evidence>
<dbReference type="OrthoDB" id="10044727at2759"/>
<dbReference type="VEuPathDB" id="FungiDB:PHYBLDRAFT_118013"/>
<dbReference type="EMBL" id="KV440973">
    <property type="protein sequence ID" value="OAD78436.1"/>
    <property type="molecule type" value="Genomic_DNA"/>
</dbReference>
<sequence length="207" mass="23738">MISEFQCPCHGTMRGYVGDQYKTSRVIFYPGAQYEGNWKSSHMCAQLADGIPLFNAIHPNAVAVFLFDQSSNHKAYPEDALLAQNMNLCAIEVKDSDSGQGKFCDSSFYNKKYRKYFIGLCGILQQRSIYRNEAERYSLKRSCNNVATADSRSYTIHIMERQPDFANQKSALEEIVEGSGHKFELYPKYHCECNWIERYWGAAKKEA</sequence>
<dbReference type="RefSeq" id="XP_018296476.1">
    <property type="nucleotide sequence ID" value="XM_018428007.1"/>
</dbReference>
<proteinExistence type="predicted"/>